<dbReference type="OrthoDB" id="5187599at2"/>
<dbReference type="GO" id="GO:0004427">
    <property type="term" value="F:inorganic diphosphate phosphatase activity"/>
    <property type="evidence" value="ECO:0007669"/>
    <property type="project" value="UniProtKB-UniRule"/>
</dbReference>
<dbReference type="Proteomes" id="UP000019229">
    <property type="component" value="Chromosome"/>
</dbReference>
<comment type="subcellular location">
    <subcellularLocation>
        <location evidence="5">Cytoplasm</location>
    </subcellularLocation>
</comment>
<evidence type="ECO:0000313" key="6">
    <source>
        <dbReference type="EMBL" id="AHH45027.1"/>
    </source>
</evidence>
<evidence type="ECO:0000256" key="1">
    <source>
        <dbReference type="ARBA" id="ARBA00001946"/>
    </source>
</evidence>
<feature type="binding site" evidence="5">
    <location>
        <position position="59"/>
    </location>
    <ligand>
        <name>Mg(2+)</name>
        <dbReference type="ChEBI" id="CHEBI:18420"/>
        <label>1</label>
    </ligand>
</feature>
<comment type="catalytic activity">
    <reaction evidence="5">
        <text>diphosphate + H2O = 2 phosphate + H(+)</text>
        <dbReference type="Rhea" id="RHEA:24576"/>
        <dbReference type="ChEBI" id="CHEBI:15377"/>
        <dbReference type="ChEBI" id="CHEBI:15378"/>
        <dbReference type="ChEBI" id="CHEBI:33019"/>
        <dbReference type="ChEBI" id="CHEBI:43474"/>
        <dbReference type="EC" id="3.6.1.1"/>
    </reaction>
</comment>
<feature type="binding site" evidence="5">
    <location>
        <position position="18"/>
    </location>
    <ligand>
        <name>substrate</name>
    </ligand>
</feature>
<accession>W5USB6</accession>
<dbReference type="PANTHER" id="PTHR10286">
    <property type="entry name" value="INORGANIC PYROPHOSPHATASE"/>
    <property type="match status" value="1"/>
</dbReference>
<dbReference type="Pfam" id="PF00719">
    <property type="entry name" value="Pyrophosphatase"/>
    <property type="match status" value="1"/>
</dbReference>
<dbReference type="eggNOG" id="COG0221">
    <property type="taxonomic scope" value="Bacteria"/>
</dbReference>
<name>W5USB6_9BACT</name>
<reference evidence="6 7" key="1">
    <citation type="journal article" date="2014" name="Genome Announc.">
        <title>Complete Genome Sequence of Mycoplasma bovoculi Strain M165/69T (ATCC 29104).</title>
        <authorList>
            <person name="Calcutt M.J."/>
            <person name="Foecking M.F."/>
        </authorList>
    </citation>
    <scope>NUCLEOTIDE SEQUENCE [LARGE SCALE GENOMIC DNA]</scope>
    <source>
        <strain evidence="6">M165/69</strain>
    </source>
</reference>
<feature type="binding site" evidence="5">
    <location>
        <position position="32"/>
    </location>
    <ligand>
        <name>substrate</name>
    </ligand>
</feature>
<feature type="binding site" evidence="5">
    <location>
        <position position="44"/>
    </location>
    <ligand>
        <name>substrate</name>
    </ligand>
</feature>
<keyword evidence="7" id="KW-1185">Reference proteome</keyword>
<feature type="binding site" evidence="5">
    <location>
        <position position="128"/>
    </location>
    <ligand>
        <name>substrate</name>
    </ligand>
</feature>
<evidence type="ECO:0000313" key="7">
    <source>
        <dbReference type="Proteomes" id="UP000019229"/>
    </source>
</evidence>
<sequence>MSKIIDVDIEITSGSNIKYEFDSKTGKLVVDRILRDGFVYPANYGQIPNTIDWDGDGLDVLVFSQEKFLPGVQLRGRVVGAMQMIDSGETDTKLIAVHHDDYRLDNIESLADLPKEWLDSIDYFFSNYKNWKKPGITKVLGFQNQEWASKELEECKELFEKYSNLDKDDFIAKMKLKHPEKYV</sequence>
<dbReference type="SUPFAM" id="SSF50324">
    <property type="entry name" value="Inorganic pyrophosphatase"/>
    <property type="match status" value="1"/>
</dbReference>
<protein>
    <recommendedName>
        <fullName evidence="5">Inorganic pyrophosphatase</fullName>
        <ecNumber evidence="5">3.6.1.1</ecNumber>
    </recommendedName>
    <alternativeName>
        <fullName evidence="5">Pyrophosphate phospho-hydrolase</fullName>
        <shortName evidence="5">PPase</shortName>
    </alternativeName>
</protein>
<dbReference type="InterPro" id="IPR008162">
    <property type="entry name" value="Pyrophosphatase"/>
</dbReference>
<comment type="cofactor">
    <cofactor evidence="1 5">
        <name>Mg(2+)</name>
        <dbReference type="ChEBI" id="CHEBI:18420"/>
    </cofactor>
</comment>
<comment type="function">
    <text evidence="5">Catalyzes the hydrolysis of inorganic pyrophosphate (PPi) forming two phosphate ions.</text>
</comment>
<comment type="similarity">
    <text evidence="5">Belongs to the PPase family.</text>
</comment>
<dbReference type="RefSeq" id="WP_022934825.1">
    <property type="nucleotide sequence ID" value="NZ_CP007154.1"/>
</dbReference>
<dbReference type="InterPro" id="IPR036649">
    <property type="entry name" value="Pyrophosphatase_sf"/>
</dbReference>
<evidence type="ECO:0000256" key="5">
    <source>
        <dbReference type="HAMAP-Rule" id="MF_00209"/>
    </source>
</evidence>
<keyword evidence="5" id="KW-0963">Cytoplasm</keyword>
<organism evidence="6 7">
    <name type="scientific">Mesomycoplasma bovoculi M165/69</name>
    <dbReference type="NCBI Taxonomy" id="743966"/>
    <lineage>
        <taxon>Bacteria</taxon>
        <taxon>Bacillati</taxon>
        <taxon>Mycoplasmatota</taxon>
        <taxon>Mycoplasmoidales</taxon>
        <taxon>Metamycoplasmataceae</taxon>
        <taxon>Mesomycoplasma</taxon>
    </lineage>
</organism>
<feature type="binding site" evidence="5">
    <location>
        <position position="91"/>
    </location>
    <ligand>
        <name>Mg(2+)</name>
        <dbReference type="ChEBI" id="CHEBI:18420"/>
        <label>1</label>
    </ligand>
</feature>
<feature type="binding site" evidence="5">
    <location>
        <position position="54"/>
    </location>
    <ligand>
        <name>Mg(2+)</name>
        <dbReference type="ChEBI" id="CHEBI:18420"/>
        <label>1</label>
    </ligand>
</feature>
<feature type="binding site" evidence="5">
    <location>
        <position position="59"/>
    </location>
    <ligand>
        <name>Mg(2+)</name>
        <dbReference type="ChEBI" id="CHEBI:18420"/>
        <label>2</label>
    </ligand>
</feature>
<dbReference type="AlphaFoldDB" id="W5USB6"/>
<dbReference type="PATRIC" id="fig|743966.3.peg.12"/>
<evidence type="ECO:0000256" key="3">
    <source>
        <dbReference type="ARBA" id="ARBA00022801"/>
    </source>
</evidence>
<proteinExistence type="inferred from homology"/>
<dbReference type="GO" id="GO:0000287">
    <property type="term" value="F:magnesium ion binding"/>
    <property type="evidence" value="ECO:0007669"/>
    <property type="project" value="UniProtKB-UniRule"/>
</dbReference>
<dbReference type="GO" id="GO:0005737">
    <property type="term" value="C:cytoplasm"/>
    <property type="evidence" value="ECO:0007669"/>
    <property type="project" value="UniProtKB-SubCell"/>
</dbReference>
<keyword evidence="3 5" id="KW-0378">Hydrolase</keyword>
<dbReference type="EC" id="3.6.1.1" evidence="5"/>
<dbReference type="STRING" id="743966.MYB_00065"/>
<keyword evidence="2 5" id="KW-0479">Metal-binding</keyword>
<dbReference type="EMBL" id="CP007154">
    <property type="protein sequence ID" value="AHH45027.1"/>
    <property type="molecule type" value="Genomic_DNA"/>
</dbReference>
<dbReference type="Gene3D" id="3.90.80.10">
    <property type="entry name" value="Inorganic pyrophosphatase"/>
    <property type="match status" value="1"/>
</dbReference>
<dbReference type="NCBIfam" id="NF002578">
    <property type="entry name" value="PRK02230.1"/>
    <property type="match status" value="1"/>
</dbReference>
<gene>
    <name evidence="5 6" type="primary">ppa</name>
    <name evidence="6" type="ORF">MYB_00065</name>
</gene>
<comment type="subunit">
    <text evidence="5">Homohexamer.</text>
</comment>
<dbReference type="KEGG" id="mbc:MYB_00065"/>
<dbReference type="HAMAP" id="MF_00209">
    <property type="entry name" value="Inorganic_PPase"/>
    <property type="match status" value="1"/>
</dbReference>
<evidence type="ECO:0000256" key="2">
    <source>
        <dbReference type="ARBA" id="ARBA00022723"/>
    </source>
</evidence>
<dbReference type="HOGENOM" id="CLU_073198_1_2_14"/>
<evidence type="ECO:0000256" key="4">
    <source>
        <dbReference type="ARBA" id="ARBA00022842"/>
    </source>
</evidence>
<dbReference type="GO" id="GO:0006796">
    <property type="term" value="P:phosphate-containing compound metabolic process"/>
    <property type="evidence" value="ECO:0007669"/>
    <property type="project" value="InterPro"/>
</dbReference>
<keyword evidence="4 5" id="KW-0460">Magnesium</keyword>
<dbReference type="CDD" id="cd00412">
    <property type="entry name" value="pyrophosphatase"/>
    <property type="match status" value="1"/>
</dbReference>